<comment type="caution">
    <text evidence="2">The sequence shown here is derived from an EMBL/GenBank/DDBJ whole genome shotgun (WGS) entry which is preliminary data.</text>
</comment>
<name>V4GYM1_PSEL2</name>
<dbReference type="GO" id="GO:0016787">
    <property type="term" value="F:hydrolase activity"/>
    <property type="evidence" value="ECO:0007669"/>
    <property type="project" value="UniProtKB-KW"/>
</dbReference>
<dbReference type="InterPro" id="IPR002725">
    <property type="entry name" value="YgjP-like_metallopeptidase"/>
</dbReference>
<dbReference type="AlphaFoldDB" id="V4GYM1"/>
<dbReference type="PANTHER" id="PTHR30399:SF1">
    <property type="entry name" value="UTP PYROPHOSPHATASE"/>
    <property type="match status" value="1"/>
</dbReference>
<evidence type="ECO:0000259" key="1">
    <source>
        <dbReference type="Pfam" id="PF01863"/>
    </source>
</evidence>
<protein>
    <submittedName>
        <fullName evidence="2">Putative metal-dependent hydrolase</fullName>
    </submittedName>
</protein>
<reference evidence="2 3" key="1">
    <citation type="submission" date="2013-07" db="EMBL/GenBank/DDBJ databases">
        <title>Draft genome sequence of Pseudoalteromonas luteoviolacea 2ta16.</title>
        <authorList>
            <person name="Allen E.E."/>
            <person name="Azam F."/>
            <person name="Podell S."/>
        </authorList>
    </citation>
    <scope>NUCLEOTIDE SEQUENCE [LARGE SCALE GENOMIC DNA]</scope>
    <source>
        <strain evidence="2 3">2ta16</strain>
    </source>
</reference>
<proteinExistence type="predicted"/>
<keyword evidence="2" id="KW-0378">Hydrolase</keyword>
<dbReference type="PATRIC" id="fig|1353533.3.peg.5398"/>
<evidence type="ECO:0000313" key="2">
    <source>
        <dbReference type="EMBL" id="ESP90286.1"/>
    </source>
</evidence>
<dbReference type="Gene3D" id="3.30.2010.10">
    <property type="entry name" value="Metalloproteases ('zincins'), catalytic domain"/>
    <property type="match status" value="1"/>
</dbReference>
<dbReference type="Proteomes" id="UP000017820">
    <property type="component" value="Unassembled WGS sequence"/>
</dbReference>
<gene>
    <name evidence="2" type="ORF">PL2TA16_01973</name>
</gene>
<dbReference type="Pfam" id="PF01863">
    <property type="entry name" value="YgjP-like"/>
    <property type="match status" value="1"/>
</dbReference>
<dbReference type="CDD" id="cd07344">
    <property type="entry name" value="M48_yhfN_like"/>
    <property type="match status" value="1"/>
</dbReference>
<feature type="domain" description="YgjP-like metallopeptidase" evidence="1">
    <location>
        <begin position="93"/>
        <end position="159"/>
    </location>
</feature>
<dbReference type="EMBL" id="AUSV01000136">
    <property type="protein sequence ID" value="ESP90286.1"/>
    <property type="molecule type" value="Genomic_DNA"/>
</dbReference>
<dbReference type="InterPro" id="IPR053136">
    <property type="entry name" value="UTP_pyrophosphatase-like"/>
</dbReference>
<sequence>MFQAQKMQQLKYFQHYPDSLQAQVKTLIADEKLQPYFKSKYPLGHQLQNQQALYQYCTALKQRYLKNTPRLNNVSFNKHTDMMKGTLGTHTHKQHRHGQKLKARYDIALNNQLKYAPEAILRALIVHELAHFKHAEHDKAFYNLCCNMEPDYHQLELDLRLFVVLDELGLNFYTQS</sequence>
<organism evidence="2 3">
    <name type="scientific">Pseudoalteromonas luteoviolacea (strain 2ta16)</name>
    <dbReference type="NCBI Taxonomy" id="1353533"/>
    <lineage>
        <taxon>Bacteria</taxon>
        <taxon>Pseudomonadati</taxon>
        <taxon>Pseudomonadota</taxon>
        <taxon>Gammaproteobacteria</taxon>
        <taxon>Alteromonadales</taxon>
        <taxon>Pseudoalteromonadaceae</taxon>
        <taxon>Pseudoalteromonas</taxon>
    </lineage>
</organism>
<dbReference type="PANTHER" id="PTHR30399">
    <property type="entry name" value="UNCHARACTERIZED PROTEIN YGJP"/>
    <property type="match status" value="1"/>
</dbReference>
<evidence type="ECO:0000313" key="3">
    <source>
        <dbReference type="Proteomes" id="UP000017820"/>
    </source>
</evidence>
<accession>V4GYM1</accession>